<dbReference type="InterPro" id="IPR020846">
    <property type="entry name" value="MFS_dom"/>
</dbReference>
<dbReference type="InterPro" id="IPR011701">
    <property type="entry name" value="MFS"/>
</dbReference>
<sequence>MHPSNTTNTYTPLKLFLFLSFLIMGISGSQLAALLPEIRSTFQITFQQAGSAMSGFSTGLLASMFAGIFIMDRLSRKIVLLLGGFLWAAGFAMVVAASDFSWFLAGLTITGSGFGLYQTGASVTMATMATRGKGKEVGYLNLFFGLGAVMAPLLATWTVTLGNWRLSYGICLGMVALMQGLLLVIPFPEKAAGGSQQPVRLSGLLLLIGLLAFIYPLTEQTVGAWISEYWFQAGNHQWISFTLIPAVFWIAFTIGRGFAGRVADSVGYERYLAGALACYAAVTAFWALVPSPAITLLMLPLMGLLLAGVFPVIVVLISDAFPQSVGSATSVVFTFLAMGGVLAPRITGNTMEQVGVSGLPVILLAGAGISWLLATSILLWRRQQAAGQLRKAFENAESDETGEGVCR</sequence>
<dbReference type="PANTHER" id="PTHR23514:SF3">
    <property type="entry name" value="BYPASS OF STOP CODON PROTEIN 6"/>
    <property type="match status" value="1"/>
</dbReference>
<feature type="transmembrane region" description="Helical" evidence="7">
    <location>
        <begin position="295"/>
        <end position="318"/>
    </location>
</feature>
<keyword evidence="5 7" id="KW-1133">Transmembrane helix</keyword>
<organism evidence="9 10">
    <name type="scientific">Anoxynatronum sibiricum</name>
    <dbReference type="NCBI Taxonomy" id="210623"/>
    <lineage>
        <taxon>Bacteria</taxon>
        <taxon>Bacillati</taxon>
        <taxon>Bacillota</taxon>
        <taxon>Clostridia</taxon>
        <taxon>Eubacteriales</taxon>
        <taxon>Clostridiaceae</taxon>
        <taxon>Anoxynatronum</taxon>
    </lineage>
</organism>
<feature type="transmembrane region" description="Helical" evidence="7">
    <location>
        <begin position="78"/>
        <end position="96"/>
    </location>
</feature>
<evidence type="ECO:0000256" key="3">
    <source>
        <dbReference type="ARBA" id="ARBA00022448"/>
    </source>
</evidence>
<reference evidence="9 10" key="1">
    <citation type="submission" date="2024-04" db="EMBL/GenBank/DDBJ databases">
        <title>Genome sequencing and metabolic network reconstruction of aminoacids and betaine degradation by Anoxynatronum sibiricum.</title>
        <authorList>
            <person name="Detkova E.N."/>
            <person name="Boltjanskaja Y.V."/>
            <person name="Mardanov A.V."/>
            <person name="Kevbrin V."/>
        </authorList>
    </citation>
    <scope>NUCLEOTIDE SEQUENCE [LARGE SCALE GENOMIC DNA]</scope>
    <source>
        <strain evidence="9 10">Z-7981</strain>
    </source>
</reference>
<evidence type="ECO:0000256" key="4">
    <source>
        <dbReference type="ARBA" id="ARBA00022692"/>
    </source>
</evidence>
<keyword evidence="3" id="KW-0813">Transport</keyword>
<name>A0ABU9VS15_9CLOT</name>
<dbReference type="EMBL" id="JBCITM010000004">
    <property type="protein sequence ID" value="MEN1759960.1"/>
    <property type="molecule type" value="Genomic_DNA"/>
</dbReference>
<feature type="transmembrane region" description="Helical" evidence="7">
    <location>
        <begin position="238"/>
        <end position="259"/>
    </location>
</feature>
<feature type="transmembrane region" description="Helical" evidence="7">
    <location>
        <begin position="271"/>
        <end position="289"/>
    </location>
</feature>
<comment type="subcellular location">
    <subcellularLocation>
        <location evidence="1">Cell membrane</location>
        <topology evidence="1">Multi-pass membrane protein</topology>
    </subcellularLocation>
</comment>
<dbReference type="Proteomes" id="UP001407405">
    <property type="component" value="Unassembled WGS sequence"/>
</dbReference>
<keyword evidence="6 7" id="KW-0472">Membrane</keyword>
<evidence type="ECO:0000256" key="5">
    <source>
        <dbReference type="ARBA" id="ARBA00022989"/>
    </source>
</evidence>
<keyword evidence="10" id="KW-1185">Reference proteome</keyword>
<dbReference type="RefSeq" id="WP_343185285.1">
    <property type="nucleotide sequence ID" value="NZ_JBCITM010000004.1"/>
</dbReference>
<feature type="transmembrane region" description="Helical" evidence="7">
    <location>
        <begin position="325"/>
        <end position="346"/>
    </location>
</feature>
<dbReference type="Gene3D" id="1.20.1250.20">
    <property type="entry name" value="MFS general substrate transporter like domains"/>
    <property type="match status" value="2"/>
</dbReference>
<feature type="transmembrane region" description="Helical" evidence="7">
    <location>
        <begin position="358"/>
        <end position="380"/>
    </location>
</feature>
<dbReference type="InterPro" id="IPR051788">
    <property type="entry name" value="MFS_Transporter"/>
</dbReference>
<comment type="caution">
    <text evidence="9">The sequence shown here is derived from an EMBL/GenBank/DDBJ whole genome shotgun (WGS) entry which is preliminary data.</text>
</comment>
<dbReference type="PANTHER" id="PTHR23514">
    <property type="entry name" value="BYPASS OF STOP CODON PROTEIN 6"/>
    <property type="match status" value="1"/>
</dbReference>
<evidence type="ECO:0000256" key="2">
    <source>
        <dbReference type="ARBA" id="ARBA00008335"/>
    </source>
</evidence>
<comment type="similarity">
    <text evidence="2">Belongs to the major facilitator superfamily.</text>
</comment>
<proteinExistence type="inferred from homology"/>
<feature type="domain" description="Major facilitator superfamily (MFS) profile" evidence="8">
    <location>
        <begin position="13"/>
        <end position="383"/>
    </location>
</feature>
<evidence type="ECO:0000256" key="1">
    <source>
        <dbReference type="ARBA" id="ARBA00004651"/>
    </source>
</evidence>
<evidence type="ECO:0000313" key="10">
    <source>
        <dbReference type="Proteomes" id="UP001407405"/>
    </source>
</evidence>
<evidence type="ECO:0000256" key="7">
    <source>
        <dbReference type="SAM" id="Phobius"/>
    </source>
</evidence>
<dbReference type="InterPro" id="IPR036259">
    <property type="entry name" value="MFS_trans_sf"/>
</dbReference>
<feature type="transmembrane region" description="Helical" evidence="7">
    <location>
        <begin position="199"/>
        <end position="218"/>
    </location>
</feature>
<evidence type="ECO:0000256" key="6">
    <source>
        <dbReference type="ARBA" id="ARBA00023136"/>
    </source>
</evidence>
<evidence type="ECO:0000259" key="8">
    <source>
        <dbReference type="PROSITE" id="PS50850"/>
    </source>
</evidence>
<evidence type="ECO:0000313" key="9">
    <source>
        <dbReference type="EMBL" id="MEN1759960.1"/>
    </source>
</evidence>
<feature type="transmembrane region" description="Helical" evidence="7">
    <location>
        <begin position="52"/>
        <end position="71"/>
    </location>
</feature>
<feature type="transmembrane region" description="Helical" evidence="7">
    <location>
        <begin position="12"/>
        <end position="32"/>
    </location>
</feature>
<keyword evidence="4 7" id="KW-0812">Transmembrane</keyword>
<gene>
    <name evidence="9" type="ORF">AAIG11_05730</name>
</gene>
<accession>A0ABU9VS15</accession>
<dbReference type="PROSITE" id="PS50850">
    <property type="entry name" value="MFS"/>
    <property type="match status" value="1"/>
</dbReference>
<protein>
    <submittedName>
        <fullName evidence="9">MFS transporter</fullName>
    </submittedName>
</protein>
<feature type="transmembrane region" description="Helical" evidence="7">
    <location>
        <begin position="102"/>
        <end position="127"/>
    </location>
</feature>
<feature type="transmembrane region" description="Helical" evidence="7">
    <location>
        <begin position="139"/>
        <end position="160"/>
    </location>
</feature>
<feature type="transmembrane region" description="Helical" evidence="7">
    <location>
        <begin position="166"/>
        <end position="187"/>
    </location>
</feature>
<dbReference type="SUPFAM" id="SSF103473">
    <property type="entry name" value="MFS general substrate transporter"/>
    <property type="match status" value="1"/>
</dbReference>
<dbReference type="Pfam" id="PF07690">
    <property type="entry name" value="MFS_1"/>
    <property type="match status" value="1"/>
</dbReference>